<sequence>MIMLFSIVSLLLGGLLPRSDLFTLASTGPSSSAHAPDIIDTGYAKYLGNRSYPNTVAYLGIPYAELPLGDRRFRAPLPLNTTRVSLENMGKVVDATKYPDFCIQGTTGLGDAGGAGSEDCLKVNIYAPVGATKGSDCYIYGNPAALPFDHWVNHSPNVVIVSVYYRLSSFGFLATPAFNDPANGDLNAGFLDQIQAFQWVQENIASFGGDPKKVTIDGESAGGSSVELHLVANGGENSKLFRAAIAQSVYRTPLPSPAQQQPLFNVYANHAGCGLGPVAAQLACLRNASVSALAMAQDTAYYDILIGGGYNLFHPVIDGKVLTDFPTKSVLAGKLAKVPLIVGATTNETLSIGLFGDDISLAMKLFFPSITDADIDALLSAYPLSDFASSADLRFQTLTGDSELRCARSLMANAFGKAVGNSWTYRYNQARPGDAAVNHAAENWMMFKGSTTGFNGSVTFQPQTPTQEAFAQELIAYWLSFVRSGDPNEFKLSRSSQWLPFTSNSSRIVLTQGPGNTTTVSGSTVEQESAAEAARCELIASQVLAQQN</sequence>
<dbReference type="OrthoDB" id="408631at2759"/>
<dbReference type="InterPro" id="IPR029058">
    <property type="entry name" value="AB_hydrolase_fold"/>
</dbReference>
<feature type="domain" description="Carboxylesterase type B" evidence="4">
    <location>
        <begin position="49"/>
        <end position="513"/>
    </location>
</feature>
<dbReference type="InParanoid" id="A0A409YQ93"/>
<dbReference type="EC" id="3.1.1.-" evidence="3"/>
<dbReference type="Gene3D" id="3.40.50.1820">
    <property type="entry name" value="alpha/beta hydrolase"/>
    <property type="match status" value="1"/>
</dbReference>
<organism evidence="5 6">
    <name type="scientific">Gymnopilus dilepis</name>
    <dbReference type="NCBI Taxonomy" id="231916"/>
    <lineage>
        <taxon>Eukaryota</taxon>
        <taxon>Fungi</taxon>
        <taxon>Dikarya</taxon>
        <taxon>Basidiomycota</taxon>
        <taxon>Agaricomycotina</taxon>
        <taxon>Agaricomycetes</taxon>
        <taxon>Agaricomycetidae</taxon>
        <taxon>Agaricales</taxon>
        <taxon>Agaricineae</taxon>
        <taxon>Hymenogastraceae</taxon>
        <taxon>Gymnopilus</taxon>
    </lineage>
</organism>
<keyword evidence="6" id="KW-1185">Reference proteome</keyword>
<comment type="similarity">
    <text evidence="1 3">Belongs to the type-B carboxylesterase/lipase family.</text>
</comment>
<evidence type="ECO:0000256" key="3">
    <source>
        <dbReference type="RuleBase" id="RU361235"/>
    </source>
</evidence>
<accession>A0A409YQ93</accession>
<feature type="chain" id="PRO_5018813707" description="Carboxylic ester hydrolase" evidence="3">
    <location>
        <begin position="22"/>
        <end position="548"/>
    </location>
</feature>
<name>A0A409YQ93_9AGAR</name>
<dbReference type="Proteomes" id="UP000284706">
    <property type="component" value="Unassembled WGS sequence"/>
</dbReference>
<evidence type="ECO:0000256" key="1">
    <source>
        <dbReference type="ARBA" id="ARBA00005964"/>
    </source>
</evidence>
<dbReference type="PANTHER" id="PTHR11559">
    <property type="entry name" value="CARBOXYLESTERASE"/>
    <property type="match status" value="1"/>
</dbReference>
<gene>
    <name evidence="5" type="ORF">CVT26_012257</name>
</gene>
<evidence type="ECO:0000313" key="6">
    <source>
        <dbReference type="Proteomes" id="UP000284706"/>
    </source>
</evidence>
<keyword evidence="2 3" id="KW-0378">Hydrolase</keyword>
<evidence type="ECO:0000259" key="4">
    <source>
        <dbReference type="Pfam" id="PF00135"/>
    </source>
</evidence>
<dbReference type="InterPro" id="IPR050309">
    <property type="entry name" value="Type-B_Carboxylest/Lipase"/>
</dbReference>
<dbReference type="InterPro" id="IPR019826">
    <property type="entry name" value="Carboxylesterase_B_AS"/>
</dbReference>
<evidence type="ECO:0000313" key="5">
    <source>
        <dbReference type="EMBL" id="PPR05171.1"/>
    </source>
</evidence>
<dbReference type="AlphaFoldDB" id="A0A409YQ93"/>
<dbReference type="EMBL" id="NHYE01000514">
    <property type="protein sequence ID" value="PPR05171.1"/>
    <property type="molecule type" value="Genomic_DNA"/>
</dbReference>
<dbReference type="InterPro" id="IPR002018">
    <property type="entry name" value="CarbesteraseB"/>
</dbReference>
<keyword evidence="3" id="KW-0732">Signal</keyword>
<protein>
    <recommendedName>
        <fullName evidence="3">Carboxylic ester hydrolase</fullName>
        <ecNumber evidence="3">3.1.1.-</ecNumber>
    </recommendedName>
</protein>
<reference evidence="5 6" key="1">
    <citation type="journal article" date="2018" name="Evol. Lett.">
        <title>Horizontal gene cluster transfer increased hallucinogenic mushroom diversity.</title>
        <authorList>
            <person name="Reynolds H.T."/>
            <person name="Vijayakumar V."/>
            <person name="Gluck-Thaler E."/>
            <person name="Korotkin H.B."/>
            <person name="Matheny P.B."/>
            <person name="Slot J.C."/>
        </authorList>
    </citation>
    <scope>NUCLEOTIDE SEQUENCE [LARGE SCALE GENOMIC DNA]</scope>
    <source>
        <strain evidence="5 6">SRW20</strain>
    </source>
</reference>
<dbReference type="Pfam" id="PF00135">
    <property type="entry name" value="COesterase"/>
    <property type="match status" value="1"/>
</dbReference>
<dbReference type="GO" id="GO:0016787">
    <property type="term" value="F:hydrolase activity"/>
    <property type="evidence" value="ECO:0007669"/>
    <property type="project" value="UniProtKB-KW"/>
</dbReference>
<evidence type="ECO:0000256" key="2">
    <source>
        <dbReference type="ARBA" id="ARBA00022801"/>
    </source>
</evidence>
<dbReference type="SUPFAM" id="SSF53474">
    <property type="entry name" value="alpha/beta-Hydrolases"/>
    <property type="match status" value="1"/>
</dbReference>
<proteinExistence type="inferred from homology"/>
<comment type="caution">
    <text evidence="5">The sequence shown here is derived from an EMBL/GenBank/DDBJ whole genome shotgun (WGS) entry which is preliminary data.</text>
</comment>
<dbReference type="STRING" id="231916.A0A409YQ93"/>
<dbReference type="PROSITE" id="PS00122">
    <property type="entry name" value="CARBOXYLESTERASE_B_1"/>
    <property type="match status" value="1"/>
</dbReference>
<feature type="signal peptide" evidence="3">
    <location>
        <begin position="1"/>
        <end position="21"/>
    </location>
</feature>